<feature type="transmembrane region" description="Helical" evidence="9">
    <location>
        <begin position="216"/>
        <end position="235"/>
    </location>
</feature>
<accession>A0A382DD93</accession>
<dbReference type="InterPro" id="IPR000515">
    <property type="entry name" value="MetI-like"/>
</dbReference>
<protein>
    <recommendedName>
        <fullName evidence="10">ABC transmembrane type-1 domain-containing protein</fullName>
    </recommendedName>
</protein>
<evidence type="ECO:0000256" key="2">
    <source>
        <dbReference type="ARBA" id="ARBA00010072"/>
    </source>
</evidence>
<keyword evidence="5 9" id="KW-0812">Transmembrane</keyword>
<comment type="similarity">
    <text evidence="2">Belongs to the binding-protein-dependent transport system permease family. HisMQ subfamily.</text>
</comment>
<dbReference type="PROSITE" id="PS51257">
    <property type="entry name" value="PROKAR_LIPOPROTEIN"/>
    <property type="match status" value="1"/>
</dbReference>
<evidence type="ECO:0000256" key="8">
    <source>
        <dbReference type="ARBA" id="ARBA00023136"/>
    </source>
</evidence>
<dbReference type="SUPFAM" id="SSF161098">
    <property type="entry name" value="MetI-like"/>
    <property type="match status" value="1"/>
</dbReference>
<dbReference type="PANTHER" id="PTHR30614:SF20">
    <property type="entry name" value="GLUTAMINE TRANSPORT SYSTEM PERMEASE PROTEIN GLNP"/>
    <property type="match status" value="1"/>
</dbReference>
<dbReference type="InterPro" id="IPR035906">
    <property type="entry name" value="MetI-like_sf"/>
</dbReference>
<evidence type="ECO:0000256" key="9">
    <source>
        <dbReference type="SAM" id="Phobius"/>
    </source>
</evidence>
<organism evidence="11">
    <name type="scientific">marine metagenome</name>
    <dbReference type="NCBI Taxonomy" id="408172"/>
    <lineage>
        <taxon>unclassified sequences</taxon>
        <taxon>metagenomes</taxon>
        <taxon>ecological metagenomes</taxon>
    </lineage>
</organism>
<evidence type="ECO:0000256" key="1">
    <source>
        <dbReference type="ARBA" id="ARBA00004651"/>
    </source>
</evidence>
<keyword evidence="4" id="KW-1003">Cell membrane</keyword>
<evidence type="ECO:0000256" key="4">
    <source>
        <dbReference type="ARBA" id="ARBA00022475"/>
    </source>
</evidence>
<dbReference type="Gene3D" id="1.10.3720.10">
    <property type="entry name" value="MetI-like"/>
    <property type="match status" value="1"/>
</dbReference>
<proteinExistence type="inferred from homology"/>
<evidence type="ECO:0000313" key="11">
    <source>
        <dbReference type="EMBL" id="SVB35992.1"/>
    </source>
</evidence>
<dbReference type="Pfam" id="PF00528">
    <property type="entry name" value="BPD_transp_1"/>
    <property type="match status" value="1"/>
</dbReference>
<dbReference type="CDD" id="cd06261">
    <property type="entry name" value="TM_PBP2"/>
    <property type="match status" value="1"/>
</dbReference>
<evidence type="ECO:0000259" key="10">
    <source>
        <dbReference type="PROSITE" id="PS50928"/>
    </source>
</evidence>
<dbReference type="AlphaFoldDB" id="A0A382DD93"/>
<keyword evidence="7 9" id="KW-1133">Transmembrane helix</keyword>
<dbReference type="FunFam" id="1.10.3720.10:FF:000006">
    <property type="entry name" value="Glutamate/aspartate ABC transporter, permease protein GltK"/>
    <property type="match status" value="1"/>
</dbReference>
<name>A0A382DD93_9ZZZZ</name>
<evidence type="ECO:0000256" key="6">
    <source>
        <dbReference type="ARBA" id="ARBA00022970"/>
    </source>
</evidence>
<evidence type="ECO:0000256" key="3">
    <source>
        <dbReference type="ARBA" id="ARBA00022448"/>
    </source>
</evidence>
<feature type="transmembrane region" description="Helical" evidence="9">
    <location>
        <begin position="48"/>
        <end position="72"/>
    </location>
</feature>
<dbReference type="PANTHER" id="PTHR30614">
    <property type="entry name" value="MEMBRANE COMPONENT OF AMINO ACID ABC TRANSPORTER"/>
    <property type="match status" value="1"/>
</dbReference>
<gene>
    <name evidence="11" type="ORF">METZ01_LOCUS188846</name>
</gene>
<dbReference type="GO" id="GO:0022857">
    <property type="term" value="F:transmembrane transporter activity"/>
    <property type="evidence" value="ECO:0007669"/>
    <property type="project" value="InterPro"/>
</dbReference>
<dbReference type="GO" id="GO:0043190">
    <property type="term" value="C:ATP-binding cassette (ABC) transporter complex"/>
    <property type="evidence" value="ECO:0007669"/>
    <property type="project" value="InterPro"/>
</dbReference>
<dbReference type="PROSITE" id="PS50928">
    <property type="entry name" value="ABC_TM1"/>
    <property type="match status" value="1"/>
</dbReference>
<evidence type="ECO:0000256" key="7">
    <source>
        <dbReference type="ARBA" id="ARBA00022989"/>
    </source>
</evidence>
<keyword evidence="6" id="KW-0029">Amino-acid transport</keyword>
<dbReference type="EMBL" id="UINC01038659">
    <property type="protein sequence ID" value="SVB35992.1"/>
    <property type="molecule type" value="Genomic_DNA"/>
</dbReference>
<comment type="subcellular location">
    <subcellularLocation>
        <location evidence="1">Cell membrane</location>
        <topology evidence="1">Multi-pass membrane protein</topology>
    </subcellularLocation>
</comment>
<dbReference type="InterPro" id="IPR043429">
    <property type="entry name" value="ArtM/GltK/GlnP/TcyL/YhdX-like"/>
</dbReference>
<keyword evidence="8 9" id="KW-0472">Membrane</keyword>
<reference evidence="11" key="1">
    <citation type="submission" date="2018-05" db="EMBL/GenBank/DDBJ databases">
        <authorList>
            <person name="Lanie J.A."/>
            <person name="Ng W.-L."/>
            <person name="Kazmierczak K.M."/>
            <person name="Andrzejewski T.M."/>
            <person name="Davidsen T.M."/>
            <person name="Wayne K.J."/>
            <person name="Tettelin H."/>
            <person name="Glass J.I."/>
            <person name="Rusch D."/>
            <person name="Podicherti R."/>
            <person name="Tsui H.-C.T."/>
            <person name="Winkler M.E."/>
        </authorList>
    </citation>
    <scope>NUCLEOTIDE SEQUENCE</scope>
</reference>
<dbReference type="NCBIfam" id="TIGR01726">
    <property type="entry name" value="HEQRo_perm_3TM"/>
    <property type="match status" value="1"/>
</dbReference>
<sequence>MKIFVVIFFIIFLLGGCTSTYTWGWYVINPKLDNGYNNIRFLISGLNVTLIISILSIFFSLVIGLLISLLGLGKNKFLKAFNRIYIEVFRSIPLLVLLLWVYYGLPIVVGISLSPFIAGIVSLALSDSAFEAEVFRAGIQSIPKGQRDAARSIGLNKYQAMRLVIFPQALRIILPAIGNQFVYVVKMSSLVSIIGLADLTRKANELVVSVYRPLEIYTFLVIEYLVLILVISYLVRKLENKLRN</sequence>
<evidence type="ECO:0000256" key="5">
    <source>
        <dbReference type="ARBA" id="ARBA00022692"/>
    </source>
</evidence>
<keyword evidence="3" id="KW-0813">Transport</keyword>
<dbReference type="InterPro" id="IPR010065">
    <property type="entry name" value="AA_ABC_transptr_permease_3TM"/>
</dbReference>
<feature type="domain" description="ABC transmembrane type-1" evidence="10">
    <location>
        <begin position="46"/>
        <end position="235"/>
    </location>
</feature>
<dbReference type="GO" id="GO:0006865">
    <property type="term" value="P:amino acid transport"/>
    <property type="evidence" value="ECO:0007669"/>
    <property type="project" value="UniProtKB-KW"/>
</dbReference>